<reference evidence="2 3" key="1">
    <citation type="submission" date="2016-10" db="EMBL/GenBank/DDBJ databases">
        <authorList>
            <person name="de Groot N.N."/>
        </authorList>
    </citation>
    <scope>NUCLEOTIDE SEQUENCE [LARGE SCALE GENOMIC DNA]</scope>
    <source>
        <strain evidence="2 3">DSM 23413</strain>
    </source>
</reference>
<gene>
    <name evidence="2" type="ORF">SAMN05421751_104198</name>
</gene>
<feature type="domain" description="WGR" evidence="1">
    <location>
        <begin position="1"/>
        <end position="73"/>
    </location>
</feature>
<dbReference type="Pfam" id="PF05406">
    <property type="entry name" value="WGR"/>
    <property type="match status" value="1"/>
</dbReference>
<dbReference type="Gene3D" id="2.20.140.10">
    <property type="entry name" value="WGR domain"/>
    <property type="match status" value="1"/>
</dbReference>
<dbReference type="InterPro" id="IPR008893">
    <property type="entry name" value="WGR_domain"/>
</dbReference>
<dbReference type="RefSeq" id="WP_104007412.1">
    <property type="nucleotide sequence ID" value="NZ_FNVD01000004.1"/>
</dbReference>
<accession>A0A1H5UPP6</accession>
<proteinExistence type="predicted"/>
<dbReference type="InterPro" id="IPR049809">
    <property type="entry name" value="YehF/YfeS-like_WGR"/>
</dbReference>
<keyword evidence="2" id="KW-0238">DNA-binding</keyword>
<sequence>MIWLERHDAGANMHRFYAIEITRDLFGTWLLVRRWGRIGRGGGQSLVESYPDRAQAEQARRKLAATKLRRGYA</sequence>
<dbReference type="PROSITE" id="PS51977">
    <property type="entry name" value="WGR"/>
    <property type="match status" value="1"/>
</dbReference>
<protein>
    <submittedName>
        <fullName evidence="2">WGR domain-containing protein, predicted DNA-binding domain in MolR</fullName>
    </submittedName>
</protein>
<evidence type="ECO:0000313" key="3">
    <source>
        <dbReference type="Proteomes" id="UP000236742"/>
    </source>
</evidence>
<name>A0A1H5UPP6_9RHOB</name>
<evidence type="ECO:0000259" key="1">
    <source>
        <dbReference type="PROSITE" id="PS51977"/>
    </source>
</evidence>
<dbReference type="InterPro" id="IPR036930">
    <property type="entry name" value="WGR_dom_sf"/>
</dbReference>
<organism evidence="2 3">
    <name type="scientific">Jhaorihella thermophila</name>
    <dbReference type="NCBI Taxonomy" id="488547"/>
    <lineage>
        <taxon>Bacteria</taxon>
        <taxon>Pseudomonadati</taxon>
        <taxon>Pseudomonadota</taxon>
        <taxon>Alphaproteobacteria</taxon>
        <taxon>Rhodobacterales</taxon>
        <taxon>Paracoccaceae</taxon>
        <taxon>Jhaorihella</taxon>
    </lineage>
</organism>
<dbReference type="EMBL" id="FNVD01000004">
    <property type="protein sequence ID" value="SEF77000.1"/>
    <property type="molecule type" value="Genomic_DNA"/>
</dbReference>
<dbReference type="AlphaFoldDB" id="A0A1H5UPP6"/>
<dbReference type="Proteomes" id="UP000236742">
    <property type="component" value="Unassembled WGS sequence"/>
</dbReference>
<dbReference type="SMART" id="SM00773">
    <property type="entry name" value="WGR"/>
    <property type="match status" value="1"/>
</dbReference>
<dbReference type="GO" id="GO:0003677">
    <property type="term" value="F:DNA binding"/>
    <property type="evidence" value="ECO:0007669"/>
    <property type="project" value="UniProtKB-KW"/>
</dbReference>
<dbReference type="OrthoDB" id="5801306at2"/>
<dbReference type="CDD" id="cd07996">
    <property type="entry name" value="WGR_MMR_like"/>
    <property type="match status" value="1"/>
</dbReference>
<dbReference type="SUPFAM" id="SSF142921">
    <property type="entry name" value="WGR domain-like"/>
    <property type="match status" value="1"/>
</dbReference>
<evidence type="ECO:0000313" key="2">
    <source>
        <dbReference type="EMBL" id="SEF77000.1"/>
    </source>
</evidence>
<keyword evidence="3" id="KW-1185">Reference proteome</keyword>